<feature type="transmembrane region" description="Helical" evidence="6">
    <location>
        <begin position="133"/>
        <end position="158"/>
    </location>
</feature>
<evidence type="ECO:0000313" key="7">
    <source>
        <dbReference type="EMBL" id="RAJ19854.1"/>
    </source>
</evidence>
<evidence type="ECO:0000256" key="4">
    <source>
        <dbReference type="ARBA" id="ARBA00022989"/>
    </source>
</evidence>
<keyword evidence="4 6" id="KW-1133">Transmembrane helix</keyword>
<feature type="transmembrane region" description="Helical" evidence="6">
    <location>
        <begin position="50"/>
        <end position="72"/>
    </location>
</feature>
<gene>
    <name evidence="7" type="ORF">LX77_03375</name>
</gene>
<dbReference type="Pfam" id="PF03706">
    <property type="entry name" value="LPG_synthase_TM"/>
    <property type="match status" value="1"/>
</dbReference>
<reference evidence="7 8" key="1">
    <citation type="submission" date="2018-06" db="EMBL/GenBank/DDBJ databases">
        <title>Genomic Encyclopedia of Archaeal and Bacterial Type Strains, Phase II (KMG-II): from individual species to whole genera.</title>
        <authorList>
            <person name="Goeker M."/>
        </authorList>
    </citation>
    <scope>NUCLEOTIDE SEQUENCE [LARGE SCALE GENOMIC DNA]</scope>
    <source>
        <strain evidence="7 8">DSM 12408</strain>
    </source>
</reference>
<comment type="caution">
    <text evidence="7">The sequence shown here is derived from an EMBL/GenBank/DDBJ whole genome shotgun (WGS) entry which is preliminary data.</text>
</comment>
<dbReference type="AlphaFoldDB" id="A0A327RVS1"/>
<proteinExistence type="predicted"/>
<evidence type="ECO:0000256" key="3">
    <source>
        <dbReference type="ARBA" id="ARBA00022692"/>
    </source>
</evidence>
<dbReference type="RefSeq" id="WP_111625985.1">
    <property type="nucleotide sequence ID" value="NZ_QLLQ01000018.1"/>
</dbReference>
<evidence type="ECO:0000256" key="5">
    <source>
        <dbReference type="ARBA" id="ARBA00023136"/>
    </source>
</evidence>
<dbReference type="InterPro" id="IPR022791">
    <property type="entry name" value="L-PG_synthase/AglD"/>
</dbReference>
<feature type="transmembrane region" description="Helical" evidence="6">
    <location>
        <begin position="164"/>
        <end position="190"/>
    </location>
</feature>
<name>A0A327RVS1_9FLAO</name>
<sequence>MLKAISYKTKQFLLVLLKLGLVVAAFYFIYHKLFEKGNFQFENFLHIVTNFSSISSFAVIFLLLLSFLNWYFEIMKWQTLVECISKVTFSQATAQTLGALTASLMTPNRIGDYGAKAMYYQPHLRKKIMFLNLIGNSAQMGITTILGVIGFVCFTLHFQPTLNYTGIFIWATAAIITISGLIWAFRANWFGKKRKSFKKLIHFINTISKKTIIKTVLFSLLRYLIFSFQFYYLLSLFDVNLSYNAMVAISTMYLLSSIIPSIFIFDVIIKGGVAVYIFGLLGVPEPLILSVVTFMWILNFVLPSVIGSYHVLQFKLPKTVS</sequence>
<comment type="subcellular location">
    <subcellularLocation>
        <location evidence="1">Cell membrane</location>
        <topology evidence="1">Multi-pass membrane protein</topology>
    </subcellularLocation>
</comment>
<keyword evidence="5 6" id="KW-0472">Membrane</keyword>
<evidence type="ECO:0000256" key="6">
    <source>
        <dbReference type="SAM" id="Phobius"/>
    </source>
</evidence>
<dbReference type="EMBL" id="QLLQ01000018">
    <property type="protein sequence ID" value="RAJ19854.1"/>
    <property type="molecule type" value="Genomic_DNA"/>
</dbReference>
<dbReference type="Proteomes" id="UP000248987">
    <property type="component" value="Unassembled WGS sequence"/>
</dbReference>
<keyword evidence="8" id="KW-1185">Reference proteome</keyword>
<feature type="transmembrane region" description="Helical" evidence="6">
    <location>
        <begin position="211"/>
        <end position="233"/>
    </location>
</feature>
<evidence type="ECO:0000313" key="8">
    <source>
        <dbReference type="Proteomes" id="UP000248987"/>
    </source>
</evidence>
<keyword evidence="2" id="KW-1003">Cell membrane</keyword>
<organism evidence="7 8">
    <name type="scientific">Gelidibacter algens</name>
    <dbReference type="NCBI Taxonomy" id="49280"/>
    <lineage>
        <taxon>Bacteria</taxon>
        <taxon>Pseudomonadati</taxon>
        <taxon>Bacteroidota</taxon>
        <taxon>Flavobacteriia</taxon>
        <taxon>Flavobacteriales</taxon>
        <taxon>Flavobacteriaceae</taxon>
        <taxon>Gelidibacter</taxon>
    </lineage>
</organism>
<keyword evidence="3 6" id="KW-0812">Transmembrane</keyword>
<dbReference type="GO" id="GO:0005886">
    <property type="term" value="C:plasma membrane"/>
    <property type="evidence" value="ECO:0007669"/>
    <property type="project" value="UniProtKB-SubCell"/>
</dbReference>
<feature type="transmembrane region" description="Helical" evidence="6">
    <location>
        <begin position="287"/>
        <end position="312"/>
    </location>
</feature>
<evidence type="ECO:0000256" key="2">
    <source>
        <dbReference type="ARBA" id="ARBA00022475"/>
    </source>
</evidence>
<accession>A0A327RVS1</accession>
<protein>
    <submittedName>
        <fullName evidence="7">Lysylphosphatidylglycerol synthase-like protein</fullName>
    </submittedName>
</protein>
<feature type="transmembrane region" description="Helical" evidence="6">
    <location>
        <begin position="12"/>
        <end position="30"/>
    </location>
</feature>
<evidence type="ECO:0000256" key="1">
    <source>
        <dbReference type="ARBA" id="ARBA00004651"/>
    </source>
</evidence>